<reference evidence="2" key="1">
    <citation type="journal article" date="2019" name="Int. J. Syst. Evol. Microbiol.">
        <title>The Global Catalogue of Microorganisms (GCM) 10K type strain sequencing project: providing services to taxonomists for standard genome sequencing and annotation.</title>
        <authorList>
            <consortium name="The Broad Institute Genomics Platform"/>
            <consortium name="The Broad Institute Genome Sequencing Center for Infectious Disease"/>
            <person name="Wu L."/>
            <person name="Ma J."/>
        </authorList>
    </citation>
    <scope>NUCLEOTIDE SEQUENCE [LARGE SCALE GENOMIC DNA]</scope>
    <source>
        <strain evidence="2">CCM 8653</strain>
    </source>
</reference>
<proteinExistence type="predicted"/>
<dbReference type="Proteomes" id="UP000632535">
    <property type="component" value="Unassembled WGS sequence"/>
</dbReference>
<evidence type="ECO:0000313" key="1">
    <source>
        <dbReference type="EMBL" id="GGI10288.1"/>
    </source>
</evidence>
<evidence type="ECO:0000313" key="2">
    <source>
        <dbReference type="Proteomes" id="UP000632535"/>
    </source>
</evidence>
<keyword evidence="2" id="KW-1185">Reference proteome</keyword>
<comment type="caution">
    <text evidence="1">The sequence shown here is derived from an EMBL/GenBank/DDBJ whole genome shotgun (WGS) entry which is preliminary data.</text>
</comment>
<dbReference type="EMBL" id="BMDG01000011">
    <property type="protein sequence ID" value="GGI10288.1"/>
    <property type="molecule type" value="Genomic_DNA"/>
</dbReference>
<gene>
    <name evidence="1" type="ORF">GCM10007368_30490</name>
</gene>
<protein>
    <submittedName>
        <fullName evidence="1">Uncharacterized protein</fullName>
    </submittedName>
</protein>
<name>A0ABQ2BBQ2_9MICO</name>
<dbReference type="RefSeq" id="WP_188524582.1">
    <property type="nucleotide sequence ID" value="NZ_BMDG01000011.1"/>
</dbReference>
<sequence length="100" mass="10986">MINYIEIANLGRVAQDAIHEHRLRGGQVPVTRLGQPTGAHLTVARPDAPVTLPEAMKLAARLLAAFDDVRPDDMTDIFYIHAHNELTLALRDLLNALGAR</sequence>
<accession>A0ABQ2BBQ2</accession>
<organism evidence="1 2">
    <name type="scientific">Isoptericola cucumis</name>
    <dbReference type="NCBI Taxonomy" id="1776856"/>
    <lineage>
        <taxon>Bacteria</taxon>
        <taxon>Bacillati</taxon>
        <taxon>Actinomycetota</taxon>
        <taxon>Actinomycetes</taxon>
        <taxon>Micrococcales</taxon>
        <taxon>Promicromonosporaceae</taxon>
        <taxon>Isoptericola</taxon>
    </lineage>
</organism>